<accession>A0ABW8KWK5</accession>
<dbReference type="EMBL" id="JBJDOT010000011">
    <property type="protein sequence ID" value="MFK3864183.1"/>
    <property type="molecule type" value="Genomic_DNA"/>
</dbReference>
<proteinExistence type="predicted"/>
<gene>
    <name evidence="2" type="ORF">ACI2JU_09870</name>
</gene>
<sequence>MSQQCKKCDSKINPIEVKVSGHYSHFKCPVCGADVSSNRGKGVLALIGIGLIAWALAFAYHHLAG</sequence>
<keyword evidence="3" id="KW-1185">Reference proteome</keyword>
<dbReference type="RefSeq" id="WP_138625643.1">
    <property type="nucleotide sequence ID" value="NZ_JBJDOT010000011.1"/>
</dbReference>
<protein>
    <recommendedName>
        <fullName evidence="4">Transposase</fullName>
    </recommendedName>
</protein>
<evidence type="ECO:0000256" key="1">
    <source>
        <dbReference type="SAM" id="Phobius"/>
    </source>
</evidence>
<comment type="caution">
    <text evidence="2">The sequence shown here is derived from an EMBL/GenBank/DDBJ whole genome shotgun (WGS) entry which is preliminary data.</text>
</comment>
<keyword evidence="1" id="KW-0472">Membrane</keyword>
<feature type="transmembrane region" description="Helical" evidence="1">
    <location>
        <begin position="43"/>
        <end position="63"/>
    </location>
</feature>
<dbReference type="Proteomes" id="UP001620262">
    <property type="component" value="Unassembled WGS sequence"/>
</dbReference>
<keyword evidence="1" id="KW-0812">Transmembrane</keyword>
<name>A0ABW8KWK5_9GAMM</name>
<evidence type="ECO:0000313" key="3">
    <source>
        <dbReference type="Proteomes" id="UP001620262"/>
    </source>
</evidence>
<keyword evidence="1" id="KW-1133">Transmembrane helix</keyword>
<reference evidence="2 3" key="1">
    <citation type="submission" date="2024-11" db="EMBL/GenBank/DDBJ databases">
        <title>The Natural Products Discovery Center: Release of the First 8490 Sequenced Strains for Exploring Actinobacteria Biosynthetic Diversity.</title>
        <authorList>
            <person name="Kalkreuter E."/>
            <person name="Kautsar S.A."/>
            <person name="Yang D."/>
            <person name="Bader C.D."/>
            <person name="Teijaro C.N."/>
            <person name="Fluegel L."/>
            <person name="Davis C.M."/>
            <person name="Simpson J.R."/>
            <person name="Lauterbach L."/>
            <person name="Steele A.D."/>
            <person name="Gui C."/>
            <person name="Meng S."/>
            <person name="Li G."/>
            <person name="Viehrig K."/>
            <person name="Ye F."/>
            <person name="Su P."/>
            <person name="Kiefer A.F."/>
            <person name="Nichols A."/>
            <person name="Cepeda A.J."/>
            <person name="Yan W."/>
            <person name="Fan B."/>
            <person name="Jiang Y."/>
            <person name="Adhikari A."/>
            <person name="Zheng C.-J."/>
            <person name="Schuster L."/>
            <person name="Cowan T.M."/>
            <person name="Smanski M.J."/>
            <person name="Chevrette M.G."/>
            <person name="De Carvalho L.P.S."/>
            <person name="Shen B."/>
        </authorList>
    </citation>
    <scope>NUCLEOTIDE SEQUENCE [LARGE SCALE GENOMIC DNA]</scope>
    <source>
        <strain evidence="2 3">NPDC078403</strain>
    </source>
</reference>
<evidence type="ECO:0000313" key="2">
    <source>
        <dbReference type="EMBL" id="MFK3864183.1"/>
    </source>
</evidence>
<evidence type="ECO:0008006" key="4">
    <source>
        <dbReference type="Google" id="ProtNLM"/>
    </source>
</evidence>
<organism evidence="2 3">
    <name type="scientific">Pseudoalteromonas rhizosphaerae</name>
    <dbReference type="NCBI Taxonomy" id="2518973"/>
    <lineage>
        <taxon>Bacteria</taxon>
        <taxon>Pseudomonadati</taxon>
        <taxon>Pseudomonadota</taxon>
        <taxon>Gammaproteobacteria</taxon>
        <taxon>Alteromonadales</taxon>
        <taxon>Pseudoalteromonadaceae</taxon>
        <taxon>Pseudoalteromonas</taxon>
    </lineage>
</organism>